<dbReference type="InterPro" id="IPR051791">
    <property type="entry name" value="Pra-immunoreactive"/>
</dbReference>
<evidence type="ECO:0000313" key="9">
    <source>
        <dbReference type="Proteomes" id="UP001240236"/>
    </source>
</evidence>
<comment type="subcellular location">
    <subcellularLocation>
        <location evidence="1">Cell membrane</location>
        <topology evidence="1">Multi-pass membrane protein</topology>
    </subcellularLocation>
</comment>
<evidence type="ECO:0000313" key="8">
    <source>
        <dbReference type="EMBL" id="MDQ0368086.1"/>
    </source>
</evidence>
<dbReference type="PANTHER" id="PTHR36115">
    <property type="entry name" value="PROLINE-RICH ANTIGEN HOMOLOG-RELATED"/>
    <property type="match status" value="1"/>
</dbReference>
<dbReference type="GO" id="GO:0005886">
    <property type="term" value="C:plasma membrane"/>
    <property type="evidence" value="ECO:0007669"/>
    <property type="project" value="UniProtKB-SubCell"/>
</dbReference>
<evidence type="ECO:0000256" key="1">
    <source>
        <dbReference type="ARBA" id="ARBA00004651"/>
    </source>
</evidence>
<evidence type="ECO:0000259" key="7">
    <source>
        <dbReference type="Pfam" id="PF06271"/>
    </source>
</evidence>
<reference evidence="8 9" key="1">
    <citation type="submission" date="2023-07" db="EMBL/GenBank/DDBJ databases">
        <title>Sequencing the genomes of 1000 actinobacteria strains.</title>
        <authorList>
            <person name="Klenk H.-P."/>
        </authorList>
    </citation>
    <scope>NUCLEOTIDE SEQUENCE [LARGE SCALE GENOMIC DNA]</scope>
    <source>
        <strain evidence="8 9">DSM 44709</strain>
    </source>
</reference>
<keyword evidence="9" id="KW-1185">Reference proteome</keyword>
<sequence length="175" mass="18844">MLAPFGERLAAYLIDTVVLGAAAMIYTIPLIIYVTSQALAMIRPDGTTDPEAAPGYFASVFISFGVAFVLGLLLSYLYHVEFVLRSGQTLGKRFLKLHIVRVGQLPGQGISRGDAVKRWGATIGMGMVPGGPYLDGLWQLWDKPWQQCLHDKAASTTVVKVSPVSSTAMPGGVFQ</sequence>
<dbReference type="Pfam" id="PF06271">
    <property type="entry name" value="RDD"/>
    <property type="match status" value="1"/>
</dbReference>
<evidence type="ECO:0000256" key="2">
    <source>
        <dbReference type="ARBA" id="ARBA00022475"/>
    </source>
</evidence>
<dbReference type="EMBL" id="JAUSUZ010000001">
    <property type="protein sequence ID" value="MDQ0368086.1"/>
    <property type="molecule type" value="Genomic_DNA"/>
</dbReference>
<evidence type="ECO:0000256" key="3">
    <source>
        <dbReference type="ARBA" id="ARBA00022692"/>
    </source>
</evidence>
<keyword evidence="5 6" id="KW-0472">Membrane</keyword>
<organism evidence="8 9">
    <name type="scientific">Catenuloplanes indicus</name>
    <dbReference type="NCBI Taxonomy" id="137267"/>
    <lineage>
        <taxon>Bacteria</taxon>
        <taxon>Bacillati</taxon>
        <taxon>Actinomycetota</taxon>
        <taxon>Actinomycetes</taxon>
        <taxon>Micromonosporales</taxon>
        <taxon>Micromonosporaceae</taxon>
        <taxon>Catenuloplanes</taxon>
    </lineage>
</organism>
<evidence type="ECO:0000256" key="5">
    <source>
        <dbReference type="ARBA" id="ARBA00023136"/>
    </source>
</evidence>
<feature type="transmembrane region" description="Helical" evidence="6">
    <location>
        <begin position="12"/>
        <end position="36"/>
    </location>
</feature>
<evidence type="ECO:0000256" key="6">
    <source>
        <dbReference type="SAM" id="Phobius"/>
    </source>
</evidence>
<dbReference type="PANTHER" id="PTHR36115:SF4">
    <property type="entry name" value="MEMBRANE PROTEIN"/>
    <property type="match status" value="1"/>
</dbReference>
<feature type="domain" description="RDD" evidence="7">
    <location>
        <begin position="3"/>
        <end position="154"/>
    </location>
</feature>
<gene>
    <name evidence="8" type="ORF">J2S42_004755</name>
</gene>
<keyword evidence="4 6" id="KW-1133">Transmembrane helix</keyword>
<comment type="caution">
    <text evidence="8">The sequence shown here is derived from an EMBL/GenBank/DDBJ whole genome shotgun (WGS) entry which is preliminary data.</text>
</comment>
<accession>A0AAE4AZV0</accession>
<name>A0AAE4AZV0_9ACTN</name>
<keyword evidence="3 6" id="KW-0812">Transmembrane</keyword>
<protein>
    <submittedName>
        <fullName evidence="8">RDD family membrane protein YckC</fullName>
    </submittedName>
</protein>
<dbReference type="InterPro" id="IPR010432">
    <property type="entry name" value="RDD"/>
</dbReference>
<evidence type="ECO:0000256" key="4">
    <source>
        <dbReference type="ARBA" id="ARBA00022989"/>
    </source>
</evidence>
<dbReference type="Proteomes" id="UP001240236">
    <property type="component" value="Unassembled WGS sequence"/>
</dbReference>
<keyword evidence="2" id="KW-1003">Cell membrane</keyword>
<proteinExistence type="predicted"/>
<dbReference type="AlphaFoldDB" id="A0AAE4AZV0"/>
<dbReference type="RefSeq" id="WP_307242517.1">
    <property type="nucleotide sequence ID" value="NZ_JAUSUZ010000001.1"/>
</dbReference>
<feature type="transmembrane region" description="Helical" evidence="6">
    <location>
        <begin position="56"/>
        <end position="78"/>
    </location>
</feature>